<dbReference type="PROSITE" id="PS00053">
    <property type="entry name" value="RIBOSOMAL_S8"/>
    <property type="match status" value="1"/>
</dbReference>
<keyword evidence="22" id="KW-1185">Reference proteome</keyword>
<keyword evidence="3 8" id="KW-0694">RNA-binding</keyword>
<evidence type="ECO:0000313" key="26">
    <source>
        <dbReference type="Proteomes" id="UP000554488"/>
    </source>
</evidence>
<evidence type="ECO:0000313" key="14">
    <source>
        <dbReference type="EMBL" id="RGJ21807.1"/>
    </source>
</evidence>
<evidence type="ECO:0000256" key="9">
    <source>
        <dbReference type="RuleBase" id="RU003660"/>
    </source>
</evidence>
<dbReference type="EMBL" id="QRIM01000005">
    <property type="protein sequence ID" value="RHG61141.1"/>
    <property type="molecule type" value="Genomic_DNA"/>
</dbReference>
<reference evidence="21 22" key="2">
    <citation type="submission" date="2018-08" db="EMBL/GenBank/DDBJ databases">
        <title>A genome reference for cultivated species of the human gut microbiota.</title>
        <authorList>
            <person name="Zou Y."/>
            <person name="Xue W."/>
            <person name="Luo G."/>
        </authorList>
    </citation>
    <scope>NUCLEOTIDE SEQUENCE [LARGE SCALE GENOMIC DNA]</scope>
    <source>
        <strain evidence="16 24">AF16-31</strain>
        <strain evidence="15 22">AF18-12LB</strain>
        <strain evidence="18 25">AM22-12LB</strain>
        <strain evidence="17 23">AM23-3</strain>
        <strain evidence="14 21">TM07-19</strain>
    </source>
</reference>
<reference evidence="13 26" key="4">
    <citation type="submission" date="2020-07" db="EMBL/GenBank/DDBJ databases">
        <title>Bacterial metabolism rescues the inhibition of intestinal drug absorption by food and drug additives.</title>
        <authorList>
            <person name="Zou L."/>
            <person name="Spanogiannopoulos P."/>
            <person name="Chien H.-C."/>
            <person name="Pieper L.M."/>
            <person name="Cai W."/>
            <person name="Khuri N."/>
            <person name="Pottel J."/>
            <person name="Vora B."/>
            <person name="Ni Z."/>
            <person name="Tsakalozou E."/>
            <person name="Zhang W."/>
            <person name="Shoichet B.K."/>
            <person name="Giacomini K.M."/>
            <person name="Turnbaugh P.J."/>
        </authorList>
    </citation>
    <scope>NUCLEOTIDE SEQUENCE [LARGE SCALE GENOMIC DNA]</scope>
    <source>
        <strain evidence="13 26">F22</strain>
    </source>
</reference>
<evidence type="ECO:0000256" key="3">
    <source>
        <dbReference type="ARBA" id="ARBA00022884"/>
    </source>
</evidence>
<dbReference type="RefSeq" id="WP_008372548.1">
    <property type="nucleotide sequence ID" value="NZ_BSCI01000015.1"/>
</dbReference>
<dbReference type="Proteomes" id="UP000285693">
    <property type="component" value="Unassembled WGS sequence"/>
</dbReference>
<reference evidence="19 20" key="1">
    <citation type="submission" date="2015-09" db="EMBL/GenBank/DDBJ databases">
        <authorList>
            <consortium name="Pathogen Informatics"/>
        </authorList>
    </citation>
    <scope>NUCLEOTIDE SEQUENCE [LARGE SCALE GENOMIC DNA]</scope>
    <source>
        <strain evidence="11 19">2789STDY5834866</strain>
        <strain evidence="10 20">2789STDY5834962</strain>
    </source>
</reference>
<dbReference type="Proteomes" id="UP000554488">
    <property type="component" value="Unassembled WGS sequence"/>
</dbReference>
<keyword evidence="4 8" id="KW-0689">Ribosomal protein</keyword>
<dbReference type="Proteomes" id="UP000095362">
    <property type="component" value="Unassembled WGS sequence"/>
</dbReference>
<dbReference type="Proteomes" id="UP001145109">
    <property type="component" value="Unassembled WGS sequence"/>
</dbReference>
<reference evidence="12" key="6">
    <citation type="submission" date="2022-11" db="EMBL/GenBank/DDBJ databases">
        <title>Draft genome sequence of Coprococcus comes strain 31264.</title>
        <authorList>
            <person name="Hisatomi A."/>
            <person name="Ohkuma M."/>
            <person name="Sakamoto M."/>
        </authorList>
    </citation>
    <scope>NUCLEOTIDE SEQUENCE</scope>
    <source>
        <strain evidence="12">JCM 31264</strain>
    </source>
</reference>
<dbReference type="Pfam" id="PF00410">
    <property type="entry name" value="Ribosomal_S8"/>
    <property type="match status" value="1"/>
</dbReference>
<dbReference type="GO" id="GO:0019843">
    <property type="term" value="F:rRNA binding"/>
    <property type="evidence" value="ECO:0007669"/>
    <property type="project" value="UniProtKB-UniRule"/>
</dbReference>
<dbReference type="Proteomes" id="UP000284579">
    <property type="component" value="Unassembled WGS sequence"/>
</dbReference>
<evidence type="ECO:0000256" key="1">
    <source>
        <dbReference type="ARBA" id="ARBA00006471"/>
    </source>
</evidence>
<dbReference type="Proteomes" id="UP000286595">
    <property type="component" value="Unassembled WGS sequence"/>
</dbReference>
<dbReference type="GeneID" id="92823740"/>
<dbReference type="FunFam" id="3.30.1370.30:FF:000002">
    <property type="entry name" value="30S ribosomal protein S8"/>
    <property type="match status" value="1"/>
</dbReference>
<evidence type="ECO:0000256" key="6">
    <source>
        <dbReference type="ARBA" id="ARBA00035258"/>
    </source>
</evidence>
<dbReference type="PaxDb" id="410072-ERS852525_02739"/>
<dbReference type="InterPro" id="IPR047863">
    <property type="entry name" value="Ribosomal_uS8_CS"/>
</dbReference>
<dbReference type="EMBL" id="QSOV01000014">
    <property type="protein sequence ID" value="RGJ21807.1"/>
    <property type="molecule type" value="Genomic_DNA"/>
</dbReference>
<dbReference type="SUPFAM" id="SSF56047">
    <property type="entry name" value="Ribosomal protein S8"/>
    <property type="match status" value="1"/>
</dbReference>
<dbReference type="Gene3D" id="3.30.1370.30">
    <property type="match status" value="1"/>
</dbReference>
<dbReference type="GO" id="GO:0005840">
    <property type="term" value="C:ribosome"/>
    <property type="evidence" value="ECO:0007669"/>
    <property type="project" value="UniProtKB-KW"/>
</dbReference>
<dbReference type="InterPro" id="IPR035987">
    <property type="entry name" value="Ribosomal_uS8_sf"/>
</dbReference>
<evidence type="ECO:0000313" key="16">
    <source>
        <dbReference type="EMBL" id="RGU46183.1"/>
    </source>
</evidence>
<name>A0A173TXB3_9FIRM</name>
<dbReference type="Proteomes" id="UP000283360">
    <property type="component" value="Unassembled WGS sequence"/>
</dbReference>
<evidence type="ECO:0000256" key="5">
    <source>
        <dbReference type="ARBA" id="ARBA00023274"/>
    </source>
</evidence>
<keyword evidence="5 8" id="KW-0687">Ribonucleoprotein</keyword>
<evidence type="ECO:0000313" key="23">
    <source>
        <dbReference type="Proteomes" id="UP000284579"/>
    </source>
</evidence>
<dbReference type="EMBL" id="CYXR01000020">
    <property type="protein sequence ID" value="CUN07291.1"/>
    <property type="molecule type" value="Genomic_DNA"/>
</dbReference>
<protein>
    <recommendedName>
        <fullName evidence="6 8">Small ribosomal subunit protein uS8</fullName>
    </recommendedName>
</protein>
<sequence>MTMSDPIADMLTRIRNANTAKHDTVDVPASKMKIAIADILVNEGYITKYDIVEEGNFNTIRITLKYGADKNEKVISGIKKISKPGLRVYAGKDELPRVLGGLGTAIISTNQGVITDKEARKLGVGGEVLCFVW</sequence>
<reference evidence="12" key="5">
    <citation type="submission" date="2022-09" db="EMBL/GenBank/DDBJ databases">
        <title>Draft genome sequence of Coprococcus comes strain 31264.</title>
        <authorList>
            <person name="Atsushi H."/>
            <person name="Moriya O."/>
            <person name="Mitsuo S."/>
        </authorList>
    </citation>
    <scope>NUCLEOTIDE SEQUENCE</scope>
    <source>
        <strain evidence="12">JCM 31264</strain>
    </source>
</reference>
<dbReference type="STRING" id="410072.ERS852525_02739"/>
<evidence type="ECO:0000313" key="17">
    <source>
        <dbReference type="EMBL" id="RHF83770.1"/>
    </source>
</evidence>
<gene>
    <name evidence="8 10" type="primary">rpsH</name>
    <name evidence="12" type="ORF">comes_23650</name>
    <name evidence="18" type="ORF">DW252_05275</name>
    <name evidence="17" type="ORF">DW656_07110</name>
    <name evidence="16" type="ORF">DWW65_06145</name>
    <name evidence="15" type="ORF">DWX03_06630</name>
    <name evidence="14" type="ORF">DXD67_11860</name>
    <name evidence="11" type="ORF">ERS852481_02355</name>
    <name evidence="10" type="ORF">ERS852574_02523</name>
    <name evidence="13" type="ORF">HUU93_04040</name>
</gene>
<dbReference type="PANTHER" id="PTHR11758">
    <property type="entry name" value="40S RIBOSOMAL PROTEIN S15A"/>
    <property type="match status" value="1"/>
</dbReference>
<dbReference type="EMBL" id="QRHO01000007">
    <property type="protein sequence ID" value="RHF83770.1"/>
    <property type="molecule type" value="Genomic_DNA"/>
</dbReference>
<evidence type="ECO:0000313" key="22">
    <source>
        <dbReference type="Proteomes" id="UP000283360"/>
    </source>
</evidence>
<evidence type="ECO:0000313" key="12">
    <source>
        <dbReference type="EMBL" id="GLG87819.1"/>
    </source>
</evidence>
<dbReference type="AlphaFoldDB" id="A0A173TXB3"/>
<reference evidence="13 26" key="3">
    <citation type="submission" date="2020-04" db="EMBL/GenBank/DDBJ databases">
        <authorList>
            <person name="Pieper L."/>
        </authorList>
    </citation>
    <scope>NUCLEOTIDE SEQUENCE [LARGE SCALE GENOMIC DNA]</scope>
    <source>
        <strain evidence="13 26">F22</strain>
    </source>
</reference>
<dbReference type="EMBL" id="QRXJ01000007">
    <property type="protein sequence ID" value="RGT90544.1"/>
    <property type="molecule type" value="Genomic_DNA"/>
</dbReference>
<dbReference type="HAMAP" id="MF_01302_B">
    <property type="entry name" value="Ribosomal_uS8_B"/>
    <property type="match status" value="1"/>
</dbReference>
<evidence type="ECO:0000313" key="11">
    <source>
        <dbReference type="EMBL" id="CUO56275.1"/>
    </source>
</evidence>
<evidence type="ECO:0000256" key="4">
    <source>
        <dbReference type="ARBA" id="ARBA00022980"/>
    </source>
</evidence>
<organism evidence="10 20">
    <name type="scientific">Coprococcus comes</name>
    <dbReference type="NCBI Taxonomy" id="410072"/>
    <lineage>
        <taxon>Bacteria</taxon>
        <taxon>Bacillati</taxon>
        <taxon>Bacillota</taxon>
        <taxon>Clostridia</taxon>
        <taxon>Lachnospirales</taxon>
        <taxon>Lachnospiraceae</taxon>
        <taxon>Coprococcus</taxon>
    </lineage>
</organism>
<evidence type="ECO:0000313" key="21">
    <source>
        <dbReference type="Proteomes" id="UP000260655"/>
    </source>
</evidence>
<dbReference type="Proteomes" id="UP000095727">
    <property type="component" value="Unassembled WGS sequence"/>
</dbReference>
<dbReference type="EMBL" id="CYZK01000017">
    <property type="protein sequence ID" value="CUO56275.1"/>
    <property type="molecule type" value="Genomic_DNA"/>
</dbReference>
<dbReference type="EMBL" id="BSCI01000015">
    <property type="protein sequence ID" value="GLG87819.1"/>
    <property type="molecule type" value="Genomic_DNA"/>
</dbReference>
<dbReference type="FunFam" id="3.30.1490.10:FF:000001">
    <property type="entry name" value="30S ribosomal protein S8"/>
    <property type="match status" value="1"/>
</dbReference>
<comment type="similarity">
    <text evidence="1 8 9">Belongs to the universal ribosomal protein uS8 family.</text>
</comment>
<keyword evidence="2 8" id="KW-0699">rRNA-binding</keyword>
<evidence type="ECO:0000256" key="2">
    <source>
        <dbReference type="ARBA" id="ARBA00022730"/>
    </source>
</evidence>
<dbReference type="Gene3D" id="3.30.1490.10">
    <property type="match status" value="1"/>
</dbReference>
<dbReference type="InterPro" id="IPR000630">
    <property type="entry name" value="Ribosomal_uS8"/>
</dbReference>
<accession>A0A173TXB3</accession>
<evidence type="ECO:0000313" key="19">
    <source>
        <dbReference type="Proteomes" id="UP000095362"/>
    </source>
</evidence>
<dbReference type="EMBL" id="JABWDC010000010">
    <property type="protein sequence ID" value="NUN85781.1"/>
    <property type="molecule type" value="Genomic_DNA"/>
</dbReference>
<dbReference type="GO" id="GO:0003735">
    <property type="term" value="F:structural constituent of ribosome"/>
    <property type="evidence" value="ECO:0007669"/>
    <property type="project" value="InterPro"/>
</dbReference>
<comment type="function">
    <text evidence="8">One of the primary rRNA binding proteins, it binds directly to 16S rRNA central domain where it helps coordinate assembly of the platform of the 30S subunit.</text>
</comment>
<dbReference type="OrthoDB" id="9802617at2"/>
<dbReference type="NCBIfam" id="NF001109">
    <property type="entry name" value="PRK00136.1"/>
    <property type="match status" value="1"/>
</dbReference>
<dbReference type="GO" id="GO:1990904">
    <property type="term" value="C:ribonucleoprotein complex"/>
    <property type="evidence" value="ECO:0007669"/>
    <property type="project" value="UniProtKB-KW"/>
</dbReference>
<evidence type="ECO:0000313" key="25">
    <source>
        <dbReference type="Proteomes" id="UP000286595"/>
    </source>
</evidence>
<evidence type="ECO:0000313" key="18">
    <source>
        <dbReference type="EMBL" id="RHG61141.1"/>
    </source>
</evidence>
<evidence type="ECO:0000313" key="10">
    <source>
        <dbReference type="EMBL" id="CUN07291.1"/>
    </source>
</evidence>
<evidence type="ECO:0000313" key="20">
    <source>
        <dbReference type="Proteomes" id="UP000095727"/>
    </source>
</evidence>
<dbReference type="EMBL" id="QRXY01000006">
    <property type="protein sequence ID" value="RGU46183.1"/>
    <property type="molecule type" value="Genomic_DNA"/>
</dbReference>
<evidence type="ECO:0000313" key="24">
    <source>
        <dbReference type="Proteomes" id="UP000285693"/>
    </source>
</evidence>
<proteinExistence type="inferred from homology"/>
<comment type="subunit">
    <text evidence="7 8">Part of the 30S ribosomal subunit. Contacts proteins S5 and S12.</text>
</comment>
<evidence type="ECO:0000256" key="7">
    <source>
        <dbReference type="ARBA" id="ARBA00046740"/>
    </source>
</evidence>
<evidence type="ECO:0000313" key="13">
    <source>
        <dbReference type="EMBL" id="NUN85781.1"/>
    </source>
</evidence>
<dbReference type="GO" id="GO:0006412">
    <property type="term" value="P:translation"/>
    <property type="evidence" value="ECO:0007669"/>
    <property type="project" value="UniProtKB-UniRule"/>
</dbReference>
<evidence type="ECO:0000313" key="15">
    <source>
        <dbReference type="EMBL" id="RGT90544.1"/>
    </source>
</evidence>
<dbReference type="GO" id="GO:0005737">
    <property type="term" value="C:cytoplasm"/>
    <property type="evidence" value="ECO:0007669"/>
    <property type="project" value="UniProtKB-ARBA"/>
</dbReference>
<dbReference type="Proteomes" id="UP000260655">
    <property type="component" value="Unassembled WGS sequence"/>
</dbReference>
<evidence type="ECO:0000256" key="8">
    <source>
        <dbReference type="HAMAP-Rule" id="MF_01302"/>
    </source>
</evidence>